<sequence length="434" mass="45860">MNDETTAGSTRRTITGTTSGDLETVEFDGLIHARGIPYATATRFRRPEPVDTPGTTRDATRRGPACVQLPSRLDNVTGPMIDRLEQSEDCLVLSVTAPAAAEGLPVMVWLHGGGYVSGGGEAEKYDADQLVREGVVVVSVTFRLGGFGYLTPKESGDSNIGVQDQIAALRWVSTNIARFGGDPTTVTLFGQSAGGDAILSLMACEAAAGLFSRAIVQSAPLGLRSGRSALYDTARKAFASRFSTDPATAPASEVLDAERAVTQAVRRFGAAGGMPFGPVAHLEPLSGDPDAALRKTATRVELLIGHTRDDAAPFVDIVSNMLWLNRFGVVSSVLTAPVVRLVTNMLFGVDSMVKMWHRAGGRVASYRVDWAPKGAPLGACHCIELPLLFGDAWSDAPMLAGHTPPTALAARVRRTWAAFAREGVAGLPARSLVF</sequence>
<evidence type="ECO:0000256" key="2">
    <source>
        <dbReference type="ARBA" id="ARBA00022801"/>
    </source>
</evidence>
<dbReference type="Pfam" id="PF00135">
    <property type="entry name" value="COesterase"/>
    <property type="match status" value="1"/>
</dbReference>
<dbReference type="InterPro" id="IPR029058">
    <property type="entry name" value="AB_hydrolase_fold"/>
</dbReference>
<gene>
    <name evidence="5" type="ORF">R3P95_21900</name>
</gene>
<proteinExistence type="inferred from homology"/>
<evidence type="ECO:0000256" key="3">
    <source>
        <dbReference type="RuleBase" id="RU361235"/>
    </source>
</evidence>
<dbReference type="InterPro" id="IPR050309">
    <property type="entry name" value="Type-B_Carboxylest/Lipase"/>
</dbReference>
<name>A0ABU4B3Z5_9NOCA</name>
<evidence type="ECO:0000313" key="5">
    <source>
        <dbReference type="EMBL" id="MDV6233218.1"/>
    </source>
</evidence>
<dbReference type="Gene3D" id="3.40.50.1820">
    <property type="entry name" value="alpha/beta hydrolase"/>
    <property type="match status" value="1"/>
</dbReference>
<keyword evidence="6" id="KW-1185">Reference proteome</keyword>
<keyword evidence="2 3" id="KW-0378">Hydrolase</keyword>
<organism evidence="5 6">
    <name type="scientific">Rhodococcus cercidiphylli</name>
    <dbReference type="NCBI Taxonomy" id="489916"/>
    <lineage>
        <taxon>Bacteria</taxon>
        <taxon>Bacillati</taxon>
        <taxon>Actinomycetota</taxon>
        <taxon>Actinomycetes</taxon>
        <taxon>Mycobacteriales</taxon>
        <taxon>Nocardiaceae</taxon>
        <taxon>Rhodococcus</taxon>
    </lineage>
</organism>
<dbReference type="InterPro" id="IPR019826">
    <property type="entry name" value="Carboxylesterase_B_AS"/>
</dbReference>
<evidence type="ECO:0000259" key="4">
    <source>
        <dbReference type="Pfam" id="PF00135"/>
    </source>
</evidence>
<feature type="domain" description="Carboxylesterase type B" evidence="4">
    <location>
        <begin position="15"/>
        <end position="317"/>
    </location>
</feature>
<dbReference type="RefSeq" id="WP_259468055.1">
    <property type="nucleotide sequence ID" value="NZ_JAWLKE010000009.1"/>
</dbReference>
<reference evidence="5 6" key="1">
    <citation type="submission" date="2023-10" db="EMBL/GenBank/DDBJ databases">
        <title>Development of a sustainable strategy for remediation of hydrocarbon-contaminated territories based on the waste exchange concept.</title>
        <authorList>
            <person name="Krivoruchko A."/>
        </authorList>
    </citation>
    <scope>NUCLEOTIDE SEQUENCE [LARGE SCALE GENOMIC DNA]</scope>
    <source>
        <strain evidence="5 6">IEGM 1322</strain>
    </source>
</reference>
<dbReference type="EMBL" id="JAWLKE010000009">
    <property type="protein sequence ID" value="MDV6233218.1"/>
    <property type="molecule type" value="Genomic_DNA"/>
</dbReference>
<evidence type="ECO:0000313" key="6">
    <source>
        <dbReference type="Proteomes" id="UP001185899"/>
    </source>
</evidence>
<evidence type="ECO:0000256" key="1">
    <source>
        <dbReference type="ARBA" id="ARBA00005964"/>
    </source>
</evidence>
<dbReference type="Proteomes" id="UP001185899">
    <property type="component" value="Unassembled WGS sequence"/>
</dbReference>
<protein>
    <recommendedName>
        <fullName evidence="3">Carboxylic ester hydrolase</fullName>
        <ecNumber evidence="3">3.1.1.-</ecNumber>
    </recommendedName>
</protein>
<comment type="caution">
    <text evidence="5">The sequence shown here is derived from an EMBL/GenBank/DDBJ whole genome shotgun (WGS) entry which is preliminary data.</text>
</comment>
<accession>A0ABU4B3Z5</accession>
<dbReference type="InterPro" id="IPR002018">
    <property type="entry name" value="CarbesteraseB"/>
</dbReference>
<dbReference type="EC" id="3.1.1.-" evidence="3"/>
<dbReference type="PROSITE" id="PS00122">
    <property type="entry name" value="CARBOXYLESTERASE_B_1"/>
    <property type="match status" value="1"/>
</dbReference>
<dbReference type="SUPFAM" id="SSF53474">
    <property type="entry name" value="alpha/beta-Hydrolases"/>
    <property type="match status" value="1"/>
</dbReference>
<dbReference type="PANTHER" id="PTHR11559">
    <property type="entry name" value="CARBOXYLESTERASE"/>
    <property type="match status" value="1"/>
</dbReference>
<comment type="similarity">
    <text evidence="1 3">Belongs to the type-B carboxylesterase/lipase family.</text>
</comment>